<dbReference type="OrthoDB" id="7284889at2"/>
<evidence type="ECO:0000259" key="5">
    <source>
        <dbReference type="PROSITE" id="PS51503"/>
    </source>
</evidence>
<dbReference type="STRING" id="74348.SAMN04488523_110205"/>
<dbReference type="PROSITE" id="PS51503">
    <property type="entry name" value="HIG1"/>
    <property type="match status" value="1"/>
</dbReference>
<keyword evidence="1 4" id="KW-0812">Transmembrane</keyword>
<dbReference type="InterPro" id="IPR007667">
    <property type="entry name" value="Hypoxia_induced_domain"/>
</dbReference>
<dbReference type="Proteomes" id="UP000198977">
    <property type="component" value="Unassembled WGS sequence"/>
</dbReference>
<name>A0A1I2DM92_9RHOB</name>
<evidence type="ECO:0000256" key="4">
    <source>
        <dbReference type="SAM" id="Phobius"/>
    </source>
</evidence>
<evidence type="ECO:0000256" key="2">
    <source>
        <dbReference type="ARBA" id="ARBA00022989"/>
    </source>
</evidence>
<evidence type="ECO:0000256" key="1">
    <source>
        <dbReference type="ARBA" id="ARBA00022692"/>
    </source>
</evidence>
<evidence type="ECO:0000313" key="7">
    <source>
        <dbReference type="Proteomes" id="UP000198977"/>
    </source>
</evidence>
<protein>
    <submittedName>
        <fullName evidence="6">Hypoxia induced protein conserved region</fullName>
    </submittedName>
</protein>
<keyword evidence="3 4" id="KW-0472">Membrane</keyword>
<feature type="domain" description="HIG1" evidence="5">
    <location>
        <begin position="1"/>
        <end position="68"/>
    </location>
</feature>
<reference evidence="6 7" key="1">
    <citation type="submission" date="2016-10" db="EMBL/GenBank/DDBJ databases">
        <authorList>
            <person name="de Groot N.N."/>
        </authorList>
    </citation>
    <scope>NUCLEOTIDE SEQUENCE [LARGE SCALE GENOMIC DNA]</scope>
    <source>
        <strain evidence="6 7">DSM 11443</strain>
    </source>
</reference>
<dbReference type="EMBL" id="FOMW01000010">
    <property type="protein sequence ID" value="SFE81529.1"/>
    <property type="molecule type" value="Genomic_DNA"/>
</dbReference>
<dbReference type="RefSeq" id="WP_093924631.1">
    <property type="nucleotide sequence ID" value="NZ_FOMW01000010.1"/>
</dbReference>
<dbReference type="AlphaFoldDB" id="A0A1I2DM92"/>
<keyword evidence="7" id="KW-1185">Reference proteome</keyword>
<evidence type="ECO:0000313" key="6">
    <source>
        <dbReference type="EMBL" id="SFE81529.1"/>
    </source>
</evidence>
<dbReference type="Pfam" id="PF04588">
    <property type="entry name" value="HIG_1_N"/>
    <property type="match status" value="1"/>
</dbReference>
<organism evidence="6 7">
    <name type="scientific">Sulfitobacter brevis</name>
    <dbReference type="NCBI Taxonomy" id="74348"/>
    <lineage>
        <taxon>Bacteria</taxon>
        <taxon>Pseudomonadati</taxon>
        <taxon>Pseudomonadota</taxon>
        <taxon>Alphaproteobacteria</taxon>
        <taxon>Rhodobacterales</taxon>
        <taxon>Roseobacteraceae</taxon>
        <taxon>Sulfitobacter</taxon>
    </lineage>
</organism>
<proteinExistence type="predicted"/>
<accession>A0A1I2DM92</accession>
<keyword evidence="2 4" id="KW-1133">Transmembrane helix</keyword>
<dbReference type="NCBIfam" id="NF033233">
    <property type="entry name" value="twin_helix"/>
    <property type="match status" value="1"/>
</dbReference>
<sequence>MFDDPLFFIVVIAVLAVVVVLLFGLGGFAGGGAFNKRNSNKLMRWRIIAQFIAVVLIVAYVWLRKGTG</sequence>
<gene>
    <name evidence="6" type="ORF">SAMN04488523_110205</name>
</gene>
<feature type="transmembrane region" description="Helical" evidence="4">
    <location>
        <begin position="6"/>
        <end position="33"/>
    </location>
</feature>
<evidence type="ECO:0000256" key="3">
    <source>
        <dbReference type="ARBA" id="ARBA00023136"/>
    </source>
</evidence>
<feature type="transmembrane region" description="Helical" evidence="4">
    <location>
        <begin position="45"/>
        <end position="63"/>
    </location>
</feature>